<evidence type="ECO:0000256" key="3">
    <source>
        <dbReference type="ARBA" id="ARBA00023172"/>
    </source>
</evidence>
<dbReference type="Proteomes" id="UP000623269">
    <property type="component" value="Unassembled WGS sequence"/>
</dbReference>
<evidence type="ECO:0000313" key="5">
    <source>
        <dbReference type="EMBL" id="MBH1941296.1"/>
    </source>
</evidence>
<feature type="domain" description="Tyr recombinase" evidence="4">
    <location>
        <begin position="216"/>
        <end position="400"/>
    </location>
</feature>
<dbReference type="PROSITE" id="PS51898">
    <property type="entry name" value="TYR_RECOMBINASE"/>
    <property type="match status" value="1"/>
</dbReference>
<dbReference type="InterPro" id="IPR002104">
    <property type="entry name" value="Integrase_catalytic"/>
</dbReference>
<dbReference type="GO" id="GO:0006310">
    <property type="term" value="P:DNA recombination"/>
    <property type="evidence" value="ECO:0007669"/>
    <property type="project" value="UniProtKB-KW"/>
</dbReference>
<evidence type="ECO:0000259" key="4">
    <source>
        <dbReference type="PROSITE" id="PS51898"/>
    </source>
</evidence>
<dbReference type="GO" id="GO:0015074">
    <property type="term" value="P:DNA integration"/>
    <property type="evidence" value="ECO:0007669"/>
    <property type="project" value="InterPro"/>
</dbReference>
<dbReference type="GO" id="GO:0003677">
    <property type="term" value="F:DNA binding"/>
    <property type="evidence" value="ECO:0007669"/>
    <property type="project" value="UniProtKB-KW"/>
</dbReference>
<protein>
    <submittedName>
        <fullName evidence="5">Tyrosine-type recombinase/integrase</fullName>
    </submittedName>
</protein>
<comment type="caution">
    <text evidence="5">The sequence shown here is derived from an EMBL/GenBank/DDBJ whole genome shotgun (WGS) entry which is preliminary data.</text>
</comment>
<keyword evidence="3" id="KW-0233">DNA recombination</keyword>
<dbReference type="Gene3D" id="1.10.443.10">
    <property type="entry name" value="Intergrase catalytic core"/>
    <property type="match status" value="1"/>
</dbReference>
<keyword evidence="2" id="KW-0238">DNA-binding</keyword>
<name>A0A8J7H7Q6_9FIRM</name>
<dbReference type="SUPFAM" id="SSF56349">
    <property type="entry name" value="DNA breaking-rejoining enzymes"/>
    <property type="match status" value="1"/>
</dbReference>
<dbReference type="EMBL" id="JAEAGR010000010">
    <property type="protein sequence ID" value="MBH1941296.1"/>
    <property type="molecule type" value="Genomic_DNA"/>
</dbReference>
<gene>
    <name evidence="5" type="ORF">I5677_10360</name>
</gene>
<sequence length="411" mass="47537">MSEQRHTISELVDMARNEMIRLQYSHFTVENYSKVWRNLLKYAAEKGVAYFSEEFGEQFLRDHYKYEHGYLEREHRIVQPPRMVRVLGHYQLHGVIMHERLNSKKMQPPEIFAPVMPDFSKYLAELGLKEGSVDVVTRNIVRFLEFLSVNQITRLDLVTEAHITGFAATLFRYCSETIVSYFGSMRHFFRFLHQKGYHQKDLSIAVPRHLSRQTRSIPFIWSKEDVEKLLAAVDRANPIGKRNYAVLLLVTKLGLRDSDVQNLKLGDLKWERNYIELVQVKTGKNVTLPLLDDVGLAIIDYLKYGRPVSECPHVFLKHVPPYDRMHDFTSIVYKYMNLAGISVKNGTPHGLHSLRHTMASRLLERDVPLSTISSILGHADLNSASVYLSIDMNNLLKCALDPEEVFVSENS</sequence>
<dbReference type="Pfam" id="PF00589">
    <property type="entry name" value="Phage_integrase"/>
    <property type="match status" value="1"/>
</dbReference>
<dbReference type="CDD" id="cd01188">
    <property type="entry name" value="INT_RitA_C_like"/>
    <property type="match status" value="1"/>
</dbReference>
<dbReference type="PANTHER" id="PTHR30349:SF41">
    <property type="entry name" value="INTEGRASE_RECOMBINASE PROTEIN MJ0367-RELATED"/>
    <property type="match status" value="1"/>
</dbReference>
<evidence type="ECO:0000256" key="1">
    <source>
        <dbReference type="ARBA" id="ARBA00008857"/>
    </source>
</evidence>
<organism evidence="5 6">
    <name type="scientific">Mobilitalea sibirica</name>
    <dbReference type="NCBI Taxonomy" id="1462919"/>
    <lineage>
        <taxon>Bacteria</taxon>
        <taxon>Bacillati</taxon>
        <taxon>Bacillota</taxon>
        <taxon>Clostridia</taxon>
        <taxon>Lachnospirales</taxon>
        <taxon>Lachnospiraceae</taxon>
        <taxon>Mobilitalea</taxon>
    </lineage>
</organism>
<proteinExistence type="inferred from homology"/>
<dbReference type="PANTHER" id="PTHR30349">
    <property type="entry name" value="PHAGE INTEGRASE-RELATED"/>
    <property type="match status" value="1"/>
</dbReference>
<dbReference type="RefSeq" id="WP_197661514.1">
    <property type="nucleotide sequence ID" value="NZ_JAEAGR010000010.1"/>
</dbReference>
<dbReference type="Gene3D" id="1.10.150.130">
    <property type="match status" value="1"/>
</dbReference>
<dbReference type="InterPro" id="IPR010998">
    <property type="entry name" value="Integrase_recombinase_N"/>
</dbReference>
<accession>A0A8J7H7Q6</accession>
<dbReference type="InterPro" id="IPR050090">
    <property type="entry name" value="Tyrosine_recombinase_XerCD"/>
</dbReference>
<dbReference type="InterPro" id="IPR011010">
    <property type="entry name" value="DNA_brk_join_enz"/>
</dbReference>
<dbReference type="InterPro" id="IPR013762">
    <property type="entry name" value="Integrase-like_cat_sf"/>
</dbReference>
<evidence type="ECO:0000256" key="2">
    <source>
        <dbReference type="ARBA" id="ARBA00023125"/>
    </source>
</evidence>
<comment type="similarity">
    <text evidence="1">Belongs to the 'phage' integrase family.</text>
</comment>
<dbReference type="AlphaFoldDB" id="A0A8J7H7Q6"/>
<reference evidence="5" key="1">
    <citation type="submission" date="2020-12" db="EMBL/GenBank/DDBJ databases">
        <title>M. sibirica DSM 26468T genome.</title>
        <authorList>
            <person name="Thieme N."/>
            <person name="Rettenmaier R."/>
            <person name="Zverlov V."/>
            <person name="Liebl W."/>
        </authorList>
    </citation>
    <scope>NUCLEOTIDE SEQUENCE</scope>
    <source>
        <strain evidence="5">DSM 26468</strain>
    </source>
</reference>
<evidence type="ECO:0000313" key="6">
    <source>
        <dbReference type="Proteomes" id="UP000623269"/>
    </source>
</evidence>
<keyword evidence="6" id="KW-1185">Reference proteome</keyword>